<evidence type="ECO:0000256" key="1">
    <source>
        <dbReference type="ARBA" id="ARBA00004123"/>
    </source>
</evidence>
<feature type="compositionally biased region" description="Polar residues" evidence="6">
    <location>
        <begin position="165"/>
        <end position="177"/>
    </location>
</feature>
<dbReference type="GO" id="GO:0008270">
    <property type="term" value="F:zinc ion binding"/>
    <property type="evidence" value="ECO:0007669"/>
    <property type="project" value="InterPro"/>
</dbReference>
<feature type="compositionally biased region" description="Low complexity" evidence="6">
    <location>
        <begin position="138"/>
        <end position="147"/>
    </location>
</feature>
<dbReference type="AlphaFoldDB" id="A0A438NAB5"/>
<evidence type="ECO:0000256" key="2">
    <source>
        <dbReference type="ARBA" id="ARBA00023015"/>
    </source>
</evidence>
<dbReference type="GO" id="GO:0045944">
    <property type="term" value="P:positive regulation of transcription by RNA polymerase II"/>
    <property type="evidence" value="ECO:0007669"/>
    <property type="project" value="TreeGrafter"/>
</dbReference>
<dbReference type="SUPFAM" id="SSF57701">
    <property type="entry name" value="Zn2/Cys6 DNA-binding domain"/>
    <property type="match status" value="1"/>
</dbReference>
<dbReference type="Pfam" id="PF00172">
    <property type="entry name" value="Zn_clus"/>
    <property type="match status" value="1"/>
</dbReference>
<dbReference type="PANTHER" id="PTHR37534:SF7">
    <property type="entry name" value="TRANSCRIPTIONAL ACTIVATOR PROTEIN UGA3"/>
    <property type="match status" value="1"/>
</dbReference>
<feature type="domain" description="Zn(2)-C6 fungal-type" evidence="7">
    <location>
        <begin position="27"/>
        <end position="55"/>
    </location>
</feature>
<dbReference type="CDD" id="cd00067">
    <property type="entry name" value="GAL4"/>
    <property type="match status" value="1"/>
</dbReference>
<keyword evidence="5" id="KW-0539">Nucleus</keyword>
<name>A0A438NAB5_EXOME</name>
<evidence type="ECO:0000259" key="7">
    <source>
        <dbReference type="PROSITE" id="PS50048"/>
    </source>
</evidence>
<dbReference type="GO" id="GO:0000976">
    <property type="term" value="F:transcription cis-regulatory region binding"/>
    <property type="evidence" value="ECO:0007669"/>
    <property type="project" value="TreeGrafter"/>
</dbReference>
<evidence type="ECO:0000256" key="3">
    <source>
        <dbReference type="ARBA" id="ARBA00023125"/>
    </source>
</evidence>
<protein>
    <recommendedName>
        <fullName evidence="7">Zn(2)-C6 fungal-type domain-containing protein</fullName>
    </recommendedName>
</protein>
<gene>
    <name evidence="8" type="ORF">B0A52_04109</name>
</gene>
<dbReference type="Gene3D" id="4.10.240.10">
    <property type="entry name" value="Zn(2)-C6 fungal-type DNA-binding domain"/>
    <property type="match status" value="1"/>
</dbReference>
<dbReference type="InterPro" id="IPR001138">
    <property type="entry name" value="Zn2Cys6_DnaBD"/>
</dbReference>
<organism evidence="8 9">
    <name type="scientific">Exophiala mesophila</name>
    <name type="common">Black yeast-like fungus</name>
    <dbReference type="NCBI Taxonomy" id="212818"/>
    <lineage>
        <taxon>Eukaryota</taxon>
        <taxon>Fungi</taxon>
        <taxon>Dikarya</taxon>
        <taxon>Ascomycota</taxon>
        <taxon>Pezizomycotina</taxon>
        <taxon>Eurotiomycetes</taxon>
        <taxon>Chaetothyriomycetidae</taxon>
        <taxon>Chaetothyriales</taxon>
        <taxon>Herpotrichiellaceae</taxon>
        <taxon>Exophiala</taxon>
    </lineage>
</organism>
<dbReference type="Pfam" id="PF11951">
    <property type="entry name" value="Fungal_trans_2"/>
    <property type="match status" value="1"/>
</dbReference>
<reference evidence="8 9" key="1">
    <citation type="submission" date="2017-03" db="EMBL/GenBank/DDBJ databases">
        <title>Genomes of endolithic fungi from Antarctica.</title>
        <authorList>
            <person name="Coleine C."/>
            <person name="Masonjones S."/>
            <person name="Stajich J.E."/>
        </authorList>
    </citation>
    <scope>NUCLEOTIDE SEQUENCE [LARGE SCALE GENOMIC DNA]</scope>
    <source>
        <strain evidence="8 9">CCFEE 6314</strain>
    </source>
</reference>
<evidence type="ECO:0000256" key="5">
    <source>
        <dbReference type="ARBA" id="ARBA00023242"/>
    </source>
</evidence>
<keyword evidence="2" id="KW-0805">Transcription regulation</keyword>
<accession>A0A438NAB5</accession>
<feature type="region of interest" description="Disordered" evidence="6">
    <location>
        <begin position="576"/>
        <end position="599"/>
    </location>
</feature>
<proteinExistence type="predicted"/>
<comment type="subcellular location">
    <subcellularLocation>
        <location evidence="1">Nucleus</location>
    </subcellularLocation>
</comment>
<evidence type="ECO:0000256" key="4">
    <source>
        <dbReference type="ARBA" id="ARBA00023163"/>
    </source>
</evidence>
<dbReference type="GO" id="GO:0000981">
    <property type="term" value="F:DNA-binding transcription factor activity, RNA polymerase II-specific"/>
    <property type="evidence" value="ECO:0007669"/>
    <property type="project" value="InterPro"/>
</dbReference>
<dbReference type="SMART" id="SM00066">
    <property type="entry name" value="GAL4"/>
    <property type="match status" value="1"/>
</dbReference>
<evidence type="ECO:0000313" key="9">
    <source>
        <dbReference type="Proteomes" id="UP000288859"/>
    </source>
</evidence>
<dbReference type="InterPro" id="IPR021858">
    <property type="entry name" value="Fun_TF"/>
</dbReference>
<dbReference type="InterPro" id="IPR036864">
    <property type="entry name" value="Zn2-C6_fun-type_DNA-bd_sf"/>
</dbReference>
<evidence type="ECO:0000313" key="8">
    <source>
        <dbReference type="EMBL" id="RVX72711.1"/>
    </source>
</evidence>
<dbReference type="GO" id="GO:0005634">
    <property type="term" value="C:nucleus"/>
    <property type="evidence" value="ECO:0007669"/>
    <property type="project" value="UniProtKB-SubCell"/>
</dbReference>
<evidence type="ECO:0000256" key="6">
    <source>
        <dbReference type="SAM" id="MobiDB-lite"/>
    </source>
</evidence>
<sequence length="615" mass="68668">MSSPISVRKIGSKRNRQPIKHTKTFSGCWTCRERHVKCDETKPLCTRCSRGGFECQGYGIKLVWVDPNTQEREQNIRRAIGAPAIYDKTSMFMSIDVQDALDELEAISQFTSPDKALGPFSVFSTTFSATNQGCIAASRSTSHTSSTESKKGTSANDQDVDEVVSQPSPNLTLVSTASSRRRRRSRITTLDLLPTNSVNRQLIYHWTNFVCWHLVPIDQPSNPFRSVFTPMALAGLSNPQSNPALFHALCATSAYSRSQLLDNDAEILTLANQHYHRSIKYLRRSLNALTPNSPAFDRTFILATITMFSAMDMITGRFAEWRTHLMGGSRLLSTLSPDTWTSSRSSSLVYQGYLAVAALCNITLPANLSLIATDSPGSGSISPDDPLSGNSYMLDRFFGLTRPILRRIVEMNSLIDRVPSTASDISSVISPAELLALESELYAQTPDTLDLSDLTPRAATLTLHHAYTFYYASLIYFLRSVRRLPPSHPKIQSLVSKAVTYFEAIELIGGEQVGCSLVWPPLVVACECITPDMQLRMTEWYKVKRRHGFRNLEMSKEIANEVWRRRDKQRWSFELGGDDDDGGFGDQQHPPPPGTDTDIQWQDVLKELGMDIVLA</sequence>
<comment type="caution">
    <text evidence="8">The sequence shown here is derived from an EMBL/GenBank/DDBJ whole genome shotgun (WGS) entry which is preliminary data.</text>
</comment>
<keyword evidence="3" id="KW-0238">DNA-binding</keyword>
<dbReference type="PROSITE" id="PS50048">
    <property type="entry name" value="ZN2_CY6_FUNGAL_2"/>
    <property type="match status" value="1"/>
</dbReference>
<feature type="region of interest" description="Disordered" evidence="6">
    <location>
        <begin position="138"/>
        <end position="179"/>
    </location>
</feature>
<dbReference type="OrthoDB" id="3477330at2759"/>
<keyword evidence="4" id="KW-0804">Transcription</keyword>
<dbReference type="Proteomes" id="UP000288859">
    <property type="component" value="Unassembled WGS sequence"/>
</dbReference>
<dbReference type="VEuPathDB" id="FungiDB:PV10_03377"/>
<dbReference type="EMBL" id="NAJM01000011">
    <property type="protein sequence ID" value="RVX72711.1"/>
    <property type="molecule type" value="Genomic_DNA"/>
</dbReference>
<dbReference type="PROSITE" id="PS00463">
    <property type="entry name" value="ZN2_CY6_FUNGAL_1"/>
    <property type="match status" value="1"/>
</dbReference>
<dbReference type="PANTHER" id="PTHR37534">
    <property type="entry name" value="TRANSCRIPTIONAL ACTIVATOR PROTEIN UGA3"/>
    <property type="match status" value="1"/>
</dbReference>